<feature type="compositionally biased region" description="Low complexity" evidence="6">
    <location>
        <begin position="113"/>
        <end position="123"/>
    </location>
</feature>
<evidence type="ECO:0000259" key="8">
    <source>
        <dbReference type="Pfam" id="PF24882"/>
    </source>
</evidence>
<dbReference type="Proteomes" id="UP000318582">
    <property type="component" value="Unassembled WGS sequence"/>
</dbReference>
<dbReference type="GO" id="GO:0006260">
    <property type="term" value="P:DNA replication"/>
    <property type="evidence" value="ECO:0007669"/>
    <property type="project" value="UniProtKB-UniRule"/>
</dbReference>
<feature type="region of interest" description="Disordered" evidence="6">
    <location>
        <begin position="90"/>
        <end position="226"/>
    </location>
</feature>
<comment type="subunit">
    <text evidence="5">Component of the origin recognition complex (ORC).</text>
</comment>
<evidence type="ECO:0000313" key="9">
    <source>
        <dbReference type="EMBL" id="TPX62966.1"/>
    </source>
</evidence>
<evidence type="ECO:0000256" key="5">
    <source>
        <dbReference type="RuleBase" id="RU368084"/>
    </source>
</evidence>
<evidence type="ECO:0000256" key="1">
    <source>
        <dbReference type="ARBA" id="ARBA00004123"/>
    </source>
</evidence>
<gene>
    <name evidence="9" type="ORF">PhCBS80983_g00119</name>
</gene>
<dbReference type="PANTHER" id="PTHR14052:SF0">
    <property type="entry name" value="ORIGIN RECOGNITION COMPLEX SUBUNIT 2"/>
    <property type="match status" value="1"/>
</dbReference>
<dbReference type="EMBL" id="QEAQ01000001">
    <property type="protein sequence ID" value="TPX62966.1"/>
    <property type="molecule type" value="Genomic_DNA"/>
</dbReference>
<evidence type="ECO:0000313" key="10">
    <source>
        <dbReference type="Proteomes" id="UP000318582"/>
    </source>
</evidence>
<feature type="domain" description="Origin recognition complex subunit 2 winged-helix" evidence="8">
    <location>
        <begin position="493"/>
        <end position="551"/>
    </location>
</feature>
<evidence type="ECO:0000256" key="6">
    <source>
        <dbReference type="SAM" id="MobiDB-lite"/>
    </source>
</evidence>
<proteinExistence type="inferred from homology"/>
<evidence type="ECO:0000259" key="7">
    <source>
        <dbReference type="Pfam" id="PF04084"/>
    </source>
</evidence>
<keyword evidence="10" id="KW-1185">Reference proteome</keyword>
<name>A0A507EI31_9FUNG</name>
<reference evidence="9 10" key="1">
    <citation type="journal article" date="2019" name="Sci. Rep.">
        <title>Comparative genomics of chytrid fungi reveal insights into the obligate biotrophic and pathogenic lifestyle of Synchytrium endobioticum.</title>
        <authorList>
            <person name="van de Vossenberg B.T.L.H."/>
            <person name="Warris S."/>
            <person name="Nguyen H.D.T."/>
            <person name="van Gent-Pelzer M.P.E."/>
            <person name="Joly D.L."/>
            <person name="van de Geest H.C."/>
            <person name="Bonants P.J.M."/>
            <person name="Smith D.S."/>
            <person name="Levesque C.A."/>
            <person name="van der Lee T.A.J."/>
        </authorList>
    </citation>
    <scope>NUCLEOTIDE SEQUENCE [LARGE SCALE GENOMIC DNA]</scope>
    <source>
        <strain evidence="9 10">CBS 809.83</strain>
    </source>
</reference>
<dbReference type="InterPro" id="IPR056772">
    <property type="entry name" value="RecA-like_ORC2"/>
</dbReference>
<accession>A0A507EI31</accession>
<dbReference type="InterPro" id="IPR007220">
    <property type="entry name" value="ORC2"/>
</dbReference>
<keyword evidence="3 5" id="KW-0235">DNA replication</keyword>
<dbReference type="GO" id="GO:0005664">
    <property type="term" value="C:nuclear origin of replication recognition complex"/>
    <property type="evidence" value="ECO:0007669"/>
    <property type="project" value="UniProtKB-UniRule"/>
</dbReference>
<evidence type="ECO:0000256" key="4">
    <source>
        <dbReference type="ARBA" id="ARBA00023242"/>
    </source>
</evidence>
<comment type="subcellular location">
    <subcellularLocation>
        <location evidence="1 5">Nucleus</location>
    </subcellularLocation>
</comment>
<keyword evidence="4 5" id="KW-0539">Nucleus</keyword>
<dbReference type="InterPro" id="IPR056773">
    <property type="entry name" value="WHD_ORC2"/>
</dbReference>
<dbReference type="Pfam" id="PF24882">
    <property type="entry name" value="WHD_ORC2"/>
    <property type="match status" value="1"/>
</dbReference>
<comment type="function">
    <text evidence="5">Component of the origin recognition complex (ORC) that binds origins of replication. DNA-binding is ATP-dependent. ORC is required to assemble the pre-replication complex necessary to initiate DNA replication.</text>
</comment>
<comment type="caution">
    <text evidence="9">The sequence shown here is derived from an EMBL/GenBank/DDBJ whole genome shotgun (WGS) entry which is preliminary data.</text>
</comment>
<protein>
    <recommendedName>
        <fullName evidence="5">Origin recognition complex subunit 2</fullName>
    </recommendedName>
</protein>
<dbReference type="GO" id="GO:0003688">
    <property type="term" value="F:DNA replication origin binding"/>
    <property type="evidence" value="ECO:0007669"/>
    <property type="project" value="UniProtKB-UniRule"/>
</dbReference>
<dbReference type="STRING" id="109895.A0A507EI31"/>
<sequence length="563" mass="63161">MATNGATPRRRRLQTGLTVDYSPRGAKVQDETNILTEDQETLDVITEVNDRRDGDHKEDSCPLTPGKDLYTFAQNKRKRFTNLVKEGRRIMDGMETASPGDAQTPRKRVRMMAPGDAAATPTRTGRRTQEIVDSPSGKVETPTRRRGSAAGTPQGSETPGPIRLARKRKASKRLSSVNEDLSSDDEDELDESEDEAALPFFPKTANEDGEEESGHSDDAEEEVDRYSRDGPSYQRYFANLHDSLSKTSNNTLSKLPPLSPQSLNECLKKIAAKHQNQISLLTSLHQDQFDQWFFELRQGFNLLFYGYGSKRPLLNQFASEILDDGRVLVIHGFFPALTIRSILKKITDEVLQYEGPVGSLLDHLSIIISTLKEPLYLVVHNIDGQALRSTTAQLILTTLASHPTIHLVASVDHINAPLLWDNVQQSRYNWVWHDITTFASYAAETSMEGSLLSGNSGTEGPRLANGVIHVLRALNMNARKMYKILCDHQIKGGDEVEGLSYTAWYQKARENFFVSNEMTFRTQLTEFRDHCIVKGRKGTDGEEIMYVPIEKGVLESILDTFEL</sequence>
<dbReference type="PANTHER" id="PTHR14052">
    <property type="entry name" value="ORIGIN RECOGNITION COMPLEX SUBUNIT 2"/>
    <property type="match status" value="1"/>
</dbReference>
<dbReference type="Pfam" id="PF04084">
    <property type="entry name" value="RecA-like_ORC2"/>
    <property type="match status" value="1"/>
</dbReference>
<evidence type="ECO:0000256" key="3">
    <source>
        <dbReference type="ARBA" id="ARBA00022705"/>
    </source>
</evidence>
<feature type="domain" description="Origin recognition complex subunit 2 RecA-like" evidence="7">
    <location>
        <begin position="278"/>
        <end position="435"/>
    </location>
</feature>
<feature type="compositionally biased region" description="Acidic residues" evidence="6">
    <location>
        <begin position="181"/>
        <end position="196"/>
    </location>
</feature>
<comment type="similarity">
    <text evidence="2 5">Belongs to the ORC2 family.</text>
</comment>
<dbReference type="AlphaFoldDB" id="A0A507EI31"/>
<organism evidence="9 10">
    <name type="scientific">Powellomyces hirtus</name>
    <dbReference type="NCBI Taxonomy" id="109895"/>
    <lineage>
        <taxon>Eukaryota</taxon>
        <taxon>Fungi</taxon>
        <taxon>Fungi incertae sedis</taxon>
        <taxon>Chytridiomycota</taxon>
        <taxon>Chytridiomycota incertae sedis</taxon>
        <taxon>Chytridiomycetes</taxon>
        <taxon>Spizellomycetales</taxon>
        <taxon>Powellomycetaceae</taxon>
        <taxon>Powellomyces</taxon>
    </lineage>
</organism>
<evidence type="ECO:0000256" key="2">
    <source>
        <dbReference type="ARBA" id="ARBA00007421"/>
    </source>
</evidence>